<dbReference type="GeneTree" id="ENSGT00950000183163"/>
<feature type="compositionally biased region" description="Basic and acidic residues" evidence="2">
    <location>
        <begin position="438"/>
        <end position="475"/>
    </location>
</feature>
<feature type="region of interest" description="Disordered" evidence="2">
    <location>
        <begin position="1"/>
        <end position="359"/>
    </location>
</feature>
<dbReference type="GO" id="GO:0003677">
    <property type="term" value="F:DNA binding"/>
    <property type="evidence" value="ECO:0000318"/>
    <property type="project" value="GO_Central"/>
</dbReference>
<feature type="compositionally biased region" description="Basic residues" evidence="2">
    <location>
        <begin position="15"/>
        <end position="36"/>
    </location>
</feature>
<feature type="region of interest" description="Disordered" evidence="2">
    <location>
        <begin position="435"/>
        <end position="488"/>
    </location>
</feature>
<reference evidence="4" key="1">
    <citation type="submission" date="2011-05" db="EMBL/GenBank/DDBJ databases">
        <title>Insights into the evolution of the great apes provided by the gorilla genome.</title>
        <authorList>
            <person name="Scally A."/>
        </authorList>
    </citation>
    <scope>NUCLEOTIDE SEQUENCE [LARGE SCALE GENOMIC DNA]</scope>
</reference>
<dbReference type="GO" id="GO:0003712">
    <property type="term" value="F:transcription coregulator activity"/>
    <property type="evidence" value="ECO:0000318"/>
    <property type="project" value="GO_Central"/>
</dbReference>
<comment type="similarity">
    <text evidence="1">Belongs to the BCLAF1/THRAP3 family.</text>
</comment>
<feature type="compositionally biased region" description="Basic and acidic residues" evidence="2">
    <location>
        <begin position="668"/>
        <end position="688"/>
    </location>
</feature>
<feature type="compositionally biased region" description="Low complexity" evidence="2">
    <location>
        <begin position="656"/>
        <end position="667"/>
    </location>
</feature>
<evidence type="ECO:0000313" key="4">
    <source>
        <dbReference type="Proteomes" id="UP000001519"/>
    </source>
</evidence>
<dbReference type="GO" id="GO:0016592">
    <property type="term" value="C:mediator complex"/>
    <property type="evidence" value="ECO:0000318"/>
    <property type="project" value="GO_Central"/>
</dbReference>
<sequence length="799" mass="91972">TGRSNSRSHSSRSNSRSRSRSHSRKKRYSSRSRSRTYSRCWSRDRMYSRDDRREHRNNRGMKRPYGYRGRGRGYYQGGGGRYHRGGYRPVWNRRHSRSPRRSRSHSRSPKRRSVSSQRSRSRSRWSYSSSRSPRSFSSHSSSPYSKSPEKQTKKAEGEPQEESPLKTKSQEELKDTFEHGPSESIDEFNKSSVTSGDIWPGLTAYNNSPRSPHSPSPIATPPSQSSSCSDAPMLSTVHSHSKSIQHSPERSGSGSVGNGSSPYSPSQNSPIHHIPSRRSPAKTIAPQNAPRDESRGRSSFYPDNGDQETAKTGKFLKRFTDEESRVFLLDRGNARDKEASKEKGSEKGRAEGEWEDQEALDYFKGDGTEETEDYRQFRKSVLTDQGKSFATASQWNTEEEGLKYKSKVSLKGNRESGGFREEKNYKLKEAGYVVERPTTTKDKHKEEDKNSERITVKKETQSPEQVKSEKLKDLFDYSPPLHKNLDEEESPLRIKMIASDSHRPEVKLKMAPVPLDDSNRPASLTKDRWLASTLVHSLPQASKSTSDTWQKSPEIHRRIDISPSTLRKHTHLAGDERVFKEENQKGDKKLRCDSADLQHDIDRCRKERSKERGNSKGPRESSGSRKQEKTPKDYKEYKSYKDDSKHKNREQDHSRSSSSSPSPSSPSSREEKESKKEREEEFKTHHEMKEYSGFAGVRTFFRIRGRGRDRGVFRPKEEEWDPEYIPKSKKYFLHHDRDTKRGRGCGTFQHGRGCSNFKKSGSSHKWTHDKYQGDGIVGDEEETMENNEEKNDRCKEEKE</sequence>
<reference evidence="3" key="4">
    <citation type="submission" date="2025-09" db="UniProtKB">
        <authorList>
            <consortium name="Ensembl"/>
        </authorList>
    </citation>
    <scope>IDENTIFICATION</scope>
</reference>
<dbReference type="InParanoid" id="A0A2I2ZEP4"/>
<feature type="compositionally biased region" description="Basic and acidic residues" evidence="2">
    <location>
        <begin position="41"/>
        <end position="54"/>
    </location>
</feature>
<dbReference type="PANTHER" id="PTHR15268:SF18">
    <property type="entry name" value="BCL2 ASSOCIATED TRANSCRIPTION FACTOR 1"/>
    <property type="match status" value="1"/>
</dbReference>
<dbReference type="Bgee" id="ENSGGOG00000042018">
    <property type="expression patterns" value="Expressed in cerebellum and 3 other cell types or tissues"/>
</dbReference>
<feature type="compositionally biased region" description="Polar residues" evidence="2">
    <location>
        <begin position="236"/>
        <end position="246"/>
    </location>
</feature>
<dbReference type="Proteomes" id="UP000001519">
    <property type="component" value="Chromosome 5"/>
</dbReference>
<feature type="compositionally biased region" description="Basic residues" evidence="2">
    <location>
        <begin position="81"/>
        <end position="123"/>
    </location>
</feature>
<dbReference type="GO" id="GO:0045944">
    <property type="term" value="P:positive regulation of transcription by RNA polymerase II"/>
    <property type="evidence" value="ECO:0000318"/>
    <property type="project" value="GO_Central"/>
</dbReference>
<proteinExistence type="inferred from homology"/>
<feature type="region of interest" description="Disordered" evidence="2">
    <location>
        <begin position="751"/>
        <end position="799"/>
    </location>
</feature>
<dbReference type="OMA" id="REGKNYE"/>
<evidence type="ECO:0000256" key="1">
    <source>
        <dbReference type="ARBA" id="ARBA00006481"/>
    </source>
</evidence>
<dbReference type="EMBL" id="CABD030040289">
    <property type="status" value="NOT_ANNOTATED_CDS"/>
    <property type="molecule type" value="Genomic_DNA"/>
</dbReference>
<evidence type="ECO:0008006" key="5">
    <source>
        <dbReference type="Google" id="ProtNLM"/>
    </source>
</evidence>
<feature type="compositionally biased region" description="Low complexity" evidence="2">
    <location>
        <begin position="1"/>
        <end position="14"/>
    </location>
</feature>
<evidence type="ECO:0000256" key="2">
    <source>
        <dbReference type="SAM" id="MobiDB-lite"/>
    </source>
</evidence>
<feature type="compositionally biased region" description="Polar residues" evidence="2">
    <location>
        <begin position="539"/>
        <end position="551"/>
    </location>
</feature>
<feature type="compositionally biased region" description="Basic and acidic residues" evidence="2">
    <location>
        <begin position="147"/>
        <end position="181"/>
    </location>
</feature>
<feature type="compositionally biased region" description="Basic and acidic residues" evidence="2">
    <location>
        <begin position="572"/>
        <end position="655"/>
    </location>
</feature>
<dbReference type="EMBL" id="CABD030040288">
    <property type="status" value="NOT_ANNOTATED_CDS"/>
    <property type="molecule type" value="Genomic_DNA"/>
</dbReference>
<reference evidence="3" key="3">
    <citation type="submission" date="2025-08" db="UniProtKB">
        <authorList>
            <consortium name="Ensembl"/>
        </authorList>
    </citation>
    <scope>IDENTIFICATION</scope>
</reference>
<protein>
    <recommendedName>
        <fullName evidence="5">BCL2 associated transcription factor 1</fullName>
    </recommendedName>
</protein>
<organism evidence="3 4">
    <name type="scientific">Gorilla gorilla gorilla</name>
    <name type="common">Western lowland gorilla</name>
    <dbReference type="NCBI Taxonomy" id="9595"/>
    <lineage>
        <taxon>Eukaryota</taxon>
        <taxon>Metazoa</taxon>
        <taxon>Chordata</taxon>
        <taxon>Craniata</taxon>
        <taxon>Vertebrata</taxon>
        <taxon>Euteleostomi</taxon>
        <taxon>Mammalia</taxon>
        <taxon>Eutheria</taxon>
        <taxon>Euarchontoglires</taxon>
        <taxon>Primates</taxon>
        <taxon>Haplorrhini</taxon>
        <taxon>Catarrhini</taxon>
        <taxon>Hominidae</taxon>
        <taxon>Gorilla</taxon>
    </lineage>
</organism>
<feature type="compositionally biased region" description="Basic and acidic residues" evidence="2">
    <location>
        <begin position="332"/>
        <end position="352"/>
    </location>
</feature>
<evidence type="ECO:0000313" key="3">
    <source>
        <dbReference type="Ensembl" id="ENSGGOP00000045475.1"/>
    </source>
</evidence>
<feature type="region of interest" description="Disordered" evidence="2">
    <location>
        <begin position="536"/>
        <end position="688"/>
    </location>
</feature>
<dbReference type="Pfam" id="PF15440">
    <property type="entry name" value="THRAP3_BCLAF1"/>
    <property type="match status" value="2"/>
</dbReference>
<feature type="compositionally biased region" description="Basic and acidic residues" evidence="2">
    <location>
        <begin position="787"/>
        <end position="799"/>
    </location>
</feature>
<feature type="compositionally biased region" description="Acidic residues" evidence="2">
    <location>
        <begin position="777"/>
        <end position="786"/>
    </location>
</feature>
<dbReference type="PANTHER" id="PTHR15268">
    <property type="entry name" value="THRAP3/BCLAF1"/>
    <property type="match status" value="1"/>
</dbReference>
<dbReference type="Ensembl" id="ENSGGOT00000058362.1">
    <property type="protein sequence ID" value="ENSGGOP00000045475.1"/>
    <property type="gene ID" value="ENSGGOG00000042018.1"/>
</dbReference>
<keyword evidence="4" id="KW-1185">Reference proteome</keyword>
<dbReference type="STRING" id="9593.ENSGGOP00000045475"/>
<dbReference type="EMBL" id="CABD030040290">
    <property type="status" value="NOT_ANNOTATED_CDS"/>
    <property type="molecule type" value="Genomic_DNA"/>
</dbReference>
<feature type="compositionally biased region" description="Low complexity" evidence="2">
    <location>
        <begin position="124"/>
        <end position="146"/>
    </location>
</feature>
<reference evidence="3 4" key="2">
    <citation type="journal article" date="2012" name="Nature">
        <title>Insights into hominid evolution from the gorilla genome sequence.</title>
        <authorList>
            <person name="Scally A."/>
            <person name="Dutheil J.Y."/>
            <person name="Hillier L.W."/>
            <person name="Jordan G.E."/>
            <person name="Goodhead I."/>
            <person name="Herrero J."/>
            <person name="Hobolth A."/>
            <person name="Lappalainen T."/>
            <person name="Mailund T."/>
            <person name="Marques-Bonet T."/>
            <person name="McCarthy S."/>
            <person name="Montgomery S.H."/>
            <person name="Schwalie P.C."/>
            <person name="Tang Y.A."/>
            <person name="Ward M.C."/>
            <person name="Xue Y."/>
            <person name="Yngvadottir B."/>
            <person name="Alkan C."/>
            <person name="Andersen L.N."/>
            <person name="Ayub Q."/>
            <person name="Ball E.V."/>
            <person name="Beal K."/>
            <person name="Bradley B.J."/>
            <person name="Chen Y."/>
            <person name="Clee C.M."/>
            <person name="Fitzgerald S."/>
            <person name="Graves T.A."/>
            <person name="Gu Y."/>
            <person name="Heath P."/>
            <person name="Heger A."/>
            <person name="Karakoc E."/>
            <person name="Kolb-Kokocinski A."/>
            <person name="Laird G.K."/>
            <person name="Lunter G."/>
            <person name="Meader S."/>
            <person name="Mort M."/>
            <person name="Mullikin J.C."/>
            <person name="Munch K."/>
            <person name="O'Connor T.D."/>
            <person name="Phillips A.D."/>
            <person name="Prado-Martinez J."/>
            <person name="Rogers A.S."/>
            <person name="Sajjadian S."/>
            <person name="Schmidt D."/>
            <person name="Shaw K."/>
            <person name="Simpson J.T."/>
            <person name="Stenson P.D."/>
            <person name="Turner D.J."/>
            <person name="Vigilant L."/>
            <person name="Vilella A.J."/>
            <person name="Whitener W."/>
            <person name="Zhu B."/>
            <person name="Cooper D.N."/>
            <person name="de Jong P."/>
            <person name="Dermitzakis E.T."/>
            <person name="Eichler E.E."/>
            <person name="Flicek P."/>
            <person name="Goldman N."/>
            <person name="Mundy N.I."/>
            <person name="Ning Z."/>
            <person name="Odom D.T."/>
            <person name="Ponting C.P."/>
            <person name="Quail M.A."/>
            <person name="Ryder O.A."/>
            <person name="Searle S.M."/>
            <person name="Warren W.C."/>
            <person name="Wilson R.K."/>
            <person name="Schierup M.H."/>
            <person name="Rogers J."/>
            <person name="Tyler-Smith C."/>
            <person name="Durbin R."/>
        </authorList>
    </citation>
    <scope>NUCLEOTIDE SEQUENCE [LARGE SCALE GENOMIC DNA]</scope>
</reference>
<accession>A0A2I2ZEP4</accession>
<name>A0A2I2ZEP4_GORGO</name>
<dbReference type="AlphaFoldDB" id="A0A2I2ZEP4"/>
<dbReference type="InterPro" id="IPR029199">
    <property type="entry name" value="THRAP3_BCLAF1"/>
</dbReference>